<dbReference type="OrthoDB" id="1029220at2759"/>
<dbReference type="Proteomes" id="UP000029120">
    <property type="component" value="Chromosome 8"/>
</dbReference>
<dbReference type="InterPro" id="IPR025836">
    <property type="entry name" value="Zn_knuckle_CX2CX4HX4C"/>
</dbReference>
<name>A0A087G6I1_ARAAL</name>
<feature type="region of interest" description="Disordered" evidence="1">
    <location>
        <begin position="198"/>
        <end position="217"/>
    </location>
</feature>
<evidence type="ECO:0000259" key="3">
    <source>
        <dbReference type="Pfam" id="PF14392"/>
    </source>
</evidence>
<evidence type="ECO:0000313" key="5">
    <source>
        <dbReference type="Proteomes" id="UP000029120"/>
    </source>
</evidence>
<sequence length="376" mass="42331">MADNLRRAVQDLNLGADDEPIRLPDYVVAQAVAENQFIIIGRHVMPRRQNLRAMVATLLRSWGPDGFVHGRLIDGERFQFVFPSEESMNNVLNRGSWAFNDRMVIMQQWTPLLNHQALNFIPFWVQIRGIPFQYLNLEVVMHVGRGLDVNQPLRFQRNFQFTLGTNTLLRLRYERLRGFCEVCGMLTHDSGACLIQNGGEEHHSDGDGNDPNNGDHPGLVRQINGGVHIREINDGNDAEVSDDERIDDIDPNHDALIEAHEDDLFPPRLSGEFDMNPLLDPIPRFANSCGDVPHAYLPTSSTEYRVPTLLATPLDLPSVFLEDAESSSRTRKIVDDKTDHHRGKVTVRELDEGSSSNSCEQIQVRGAVGPEPPLPP</sequence>
<evidence type="ECO:0000256" key="1">
    <source>
        <dbReference type="SAM" id="MobiDB-lite"/>
    </source>
</evidence>
<dbReference type="InterPro" id="IPR025558">
    <property type="entry name" value="DUF4283"/>
</dbReference>
<protein>
    <recommendedName>
        <fullName evidence="6">DUF4283 domain-containing protein</fullName>
    </recommendedName>
</protein>
<dbReference type="Gramene" id="KFK25483">
    <property type="protein sequence ID" value="KFK25483"/>
    <property type="gene ID" value="AALP_AA8G120300"/>
</dbReference>
<dbReference type="AlphaFoldDB" id="A0A087G6I1"/>
<dbReference type="EMBL" id="CM002876">
    <property type="protein sequence ID" value="KFK25483.1"/>
    <property type="molecule type" value="Genomic_DNA"/>
</dbReference>
<feature type="region of interest" description="Disordered" evidence="1">
    <location>
        <begin position="348"/>
        <end position="376"/>
    </location>
</feature>
<dbReference type="eggNOG" id="KOG1075">
    <property type="taxonomic scope" value="Eukaryota"/>
</dbReference>
<proteinExistence type="predicted"/>
<dbReference type="Pfam" id="PF14392">
    <property type="entry name" value="zf-CCHC_4"/>
    <property type="match status" value="1"/>
</dbReference>
<evidence type="ECO:0000259" key="2">
    <source>
        <dbReference type="Pfam" id="PF14111"/>
    </source>
</evidence>
<dbReference type="PANTHER" id="PTHR31286">
    <property type="entry name" value="GLYCINE-RICH CELL WALL STRUCTURAL PROTEIN 1.8-LIKE"/>
    <property type="match status" value="1"/>
</dbReference>
<reference evidence="5" key="1">
    <citation type="journal article" date="2015" name="Nat. Plants">
        <title>Genome expansion of Arabis alpina linked with retrotransposition and reduced symmetric DNA methylation.</title>
        <authorList>
            <person name="Willing E.M."/>
            <person name="Rawat V."/>
            <person name="Mandakova T."/>
            <person name="Maumus F."/>
            <person name="James G.V."/>
            <person name="Nordstroem K.J."/>
            <person name="Becker C."/>
            <person name="Warthmann N."/>
            <person name="Chica C."/>
            <person name="Szarzynska B."/>
            <person name="Zytnicki M."/>
            <person name="Albani M.C."/>
            <person name="Kiefer C."/>
            <person name="Bergonzi S."/>
            <person name="Castaings L."/>
            <person name="Mateos J.L."/>
            <person name="Berns M.C."/>
            <person name="Bujdoso N."/>
            <person name="Piofczyk T."/>
            <person name="de Lorenzo L."/>
            <person name="Barrero-Sicilia C."/>
            <person name="Mateos I."/>
            <person name="Piednoel M."/>
            <person name="Hagmann J."/>
            <person name="Chen-Min-Tao R."/>
            <person name="Iglesias-Fernandez R."/>
            <person name="Schuster S.C."/>
            <person name="Alonso-Blanco C."/>
            <person name="Roudier F."/>
            <person name="Carbonero P."/>
            <person name="Paz-Ares J."/>
            <person name="Davis S.J."/>
            <person name="Pecinka A."/>
            <person name="Quesneville H."/>
            <person name="Colot V."/>
            <person name="Lysak M.A."/>
            <person name="Weigel D."/>
            <person name="Coupland G."/>
            <person name="Schneeberger K."/>
        </authorList>
    </citation>
    <scope>NUCLEOTIDE SEQUENCE [LARGE SCALE GENOMIC DNA]</scope>
    <source>
        <strain evidence="5">cv. Pajares</strain>
    </source>
</reference>
<keyword evidence="5" id="KW-1185">Reference proteome</keyword>
<evidence type="ECO:0008006" key="6">
    <source>
        <dbReference type="Google" id="ProtNLM"/>
    </source>
</evidence>
<dbReference type="InterPro" id="IPR040256">
    <property type="entry name" value="At4g02000-like"/>
</dbReference>
<accession>A0A087G6I1</accession>
<dbReference type="Pfam" id="PF14111">
    <property type="entry name" value="DUF4283"/>
    <property type="match status" value="1"/>
</dbReference>
<evidence type="ECO:0000313" key="4">
    <source>
        <dbReference type="EMBL" id="KFK25483.1"/>
    </source>
</evidence>
<feature type="domain" description="DUF4283" evidence="2">
    <location>
        <begin position="33"/>
        <end position="112"/>
    </location>
</feature>
<dbReference type="PANTHER" id="PTHR31286:SF162">
    <property type="entry name" value="DUF4283 DOMAIN-CONTAINING PROTEIN-RELATED"/>
    <property type="match status" value="1"/>
</dbReference>
<feature type="domain" description="Zinc knuckle CX2CX4HX4C" evidence="3">
    <location>
        <begin position="147"/>
        <end position="194"/>
    </location>
</feature>
<gene>
    <name evidence="4" type="ordered locus">AALP_Aa8g120300</name>
</gene>
<organism evidence="4 5">
    <name type="scientific">Arabis alpina</name>
    <name type="common">Alpine rock-cress</name>
    <dbReference type="NCBI Taxonomy" id="50452"/>
    <lineage>
        <taxon>Eukaryota</taxon>
        <taxon>Viridiplantae</taxon>
        <taxon>Streptophyta</taxon>
        <taxon>Embryophyta</taxon>
        <taxon>Tracheophyta</taxon>
        <taxon>Spermatophyta</taxon>
        <taxon>Magnoliopsida</taxon>
        <taxon>eudicotyledons</taxon>
        <taxon>Gunneridae</taxon>
        <taxon>Pentapetalae</taxon>
        <taxon>rosids</taxon>
        <taxon>malvids</taxon>
        <taxon>Brassicales</taxon>
        <taxon>Brassicaceae</taxon>
        <taxon>Arabideae</taxon>
        <taxon>Arabis</taxon>
    </lineage>
</organism>